<dbReference type="Pfam" id="PF04016">
    <property type="entry name" value="DUF364"/>
    <property type="match status" value="1"/>
</dbReference>
<reference evidence="2" key="1">
    <citation type="journal article" date="2014" name="Front. Microbiol.">
        <title>High frequency of phylogenetically diverse reductive dehalogenase-homologous genes in deep subseafloor sedimentary metagenomes.</title>
        <authorList>
            <person name="Kawai M."/>
            <person name="Futagami T."/>
            <person name="Toyoda A."/>
            <person name="Takaki Y."/>
            <person name="Nishi S."/>
            <person name="Hori S."/>
            <person name="Arai W."/>
            <person name="Tsubouchi T."/>
            <person name="Morono Y."/>
            <person name="Uchiyama I."/>
            <person name="Ito T."/>
            <person name="Fujiyama A."/>
            <person name="Inagaki F."/>
            <person name="Takami H."/>
        </authorList>
    </citation>
    <scope>NUCLEOTIDE SEQUENCE</scope>
    <source>
        <strain evidence="2">Expedition CK06-06</strain>
    </source>
</reference>
<dbReference type="EMBL" id="BARV01005864">
    <property type="protein sequence ID" value="GAI04465.1"/>
    <property type="molecule type" value="Genomic_DNA"/>
</dbReference>
<dbReference type="InterPro" id="IPR007161">
    <property type="entry name" value="DUF364"/>
</dbReference>
<accession>X1LQ23</accession>
<comment type="caution">
    <text evidence="2">The sequence shown here is derived from an EMBL/GenBank/DDBJ whole genome shotgun (WGS) entry which is preliminary data.</text>
</comment>
<name>X1LQ23_9ZZZZ</name>
<evidence type="ECO:0000313" key="2">
    <source>
        <dbReference type="EMBL" id="GAI04465.1"/>
    </source>
</evidence>
<protein>
    <recommendedName>
        <fullName evidence="1">Putative heavy-metal chelation domain-containing protein</fullName>
    </recommendedName>
</protein>
<organism evidence="2">
    <name type="scientific">marine sediment metagenome</name>
    <dbReference type="NCBI Taxonomy" id="412755"/>
    <lineage>
        <taxon>unclassified sequences</taxon>
        <taxon>metagenomes</taxon>
        <taxon>ecological metagenomes</taxon>
    </lineage>
</organism>
<evidence type="ECO:0000259" key="1">
    <source>
        <dbReference type="Pfam" id="PF04016"/>
    </source>
</evidence>
<gene>
    <name evidence="2" type="ORF">S06H3_11926</name>
</gene>
<proteinExistence type="predicted"/>
<feature type="domain" description="Putative heavy-metal chelation" evidence="1">
    <location>
        <begin position="45"/>
        <end position="138"/>
    </location>
</feature>
<dbReference type="AlphaFoldDB" id="X1LQ23"/>
<dbReference type="SUPFAM" id="SSF159713">
    <property type="entry name" value="Dhaf3308-like"/>
    <property type="match status" value="1"/>
</dbReference>
<sequence>MPESRIQKVLRHLGLADGTVHCKDEEPEKCGKEIASYILKQWGKVRVGLIGLNPAIAEALIDTFGAENAKITDLDKQNVGSTKYGVEIWDGGEMARDLIKQSDVVLITGTTLVNGTFDSIMDCIQNYNKDYLVYGVTAAGICKLMGLNRICPYGRNH</sequence>
<dbReference type="Gene3D" id="3.40.50.11590">
    <property type="match status" value="1"/>
</dbReference>